<proteinExistence type="predicted"/>
<sequence>TLIDCFFRDAKNSVKKDFLGPFEADIRTPIGSFEDGTGFGLTAFLGFLLPSGSVAFAAKILLHPLSNQLLGDIIGKNEANVLQKGIDLRLAFHFTLQASADIANKGFGVDILAWAPIFDLSGGWFQNQRSRRPPNRNSSSERSLDQFKDGNACYER</sequence>
<feature type="non-terminal residue" evidence="2">
    <location>
        <position position="1"/>
    </location>
</feature>
<keyword evidence="3" id="KW-1185">Reference proteome</keyword>
<evidence type="ECO:0000313" key="3">
    <source>
        <dbReference type="Proteomes" id="UP000325081"/>
    </source>
</evidence>
<gene>
    <name evidence="2" type="ORF">STAS_15537</name>
</gene>
<protein>
    <submittedName>
        <fullName evidence="2">Envelope glycoprotein gp160</fullName>
    </submittedName>
</protein>
<accession>A0A5A7Q1F7</accession>
<feature type="region of interest" description="Disordered" evidence="1">
    <location>
        <begin position="128"/>
        <end position="156"/>
    </location>
</feature>
<evidence type="ECO:0000313" key="2">
    <source>
        <dbReference type="EMBL" id="GER38959.1"/>
    </source>
</evidence>
<comment type="caution">
    <text evidence="2">The sequence shown here is derived from an EMBL/GenBank/DDBJ whole genome shotgun (WGS) entry which is preliminary data.</text>
</comment>
<reference evidence="3" key="1">
    <citation type="journal article" date="2019" name="Curr. Biol.">
        <title>Genome Sequence of Striga asiatica Provides Insight into the Evolution of Plant Parasitism.</title>
        <authorList>
            <person name="Yoshida S."/>
            <person name="Kim S."/>
            <person name="Wafula E.K."/>
            <person name="Tanskanen J."/>
            <person name="Kim Y.M."/>
            <person name="Honaas L."/>
            <person name="Yang Z."/>
            <person name="Spallek T."/>
            <person name="Conn C.E."/>
            <person name="Ichihashi Y."/>
            <person name="Cheong K."/>
            <person name="Cui S."/>
            <person name="Der J.P."/>
            <person name="Gundlach H."/>
            <person name="Jiao Y."/>
            <person name="Hori C."/>
            <person name="Ishida J.K."/>
            <person name="Kasahara H."/>
            <person name="Kiba T."/>
            <person name="Kim M.S."/>
            <person name="Koo N."/>
            <person name="Laohavisit A."/>
            <person name="Lee Y.H."/>
            <person name="Lumba S."/>
            <person name="McCourt P."/>
            <person name="Mortimer J.C."/>
            <person name="Mutuku J.M."/>
            <person name="Nomura T."/>
            <person name="Sasaki-Sekimoto Y."/>
            <person name="Seto Y."/>
            <person name="Wang Y."/>
            <person name="Wakatake T."/>
            <person name="Sakakibara H."/>
            <person name="Demura T."/>
            <person name="Yamaguchi S."/>
            <person name="Yoneyama K."/>
            <person name="Manabe R.I."/>
            <person name="Nelson D.C."/>
            <person name="Schulman A.H."/>
            <person name="Timko M.P."/>
            <person name="dePamphilis C.W."/>
            <person name="Choi D."/>
            <person name="Shirasu K."/>
        </authorList>
    </citation>
    <scope>NUCLEOTIDE SEQUENCE [LARGE SCALE GENOMIC DNA]</scope>
    <source>
        <strain evidence="3">cv. UVA1</strain>
    </source>
</reference>
<name>A0A5A7Q1F7_STRAF</name>
<keyword evidence="2" id="KW-0261">Viral envelope protein</keyword>
<keyword evidence="2" id="KW-0946">Virion</keyword>
<dbReference type="Proteomes" id="UP000325081">
    <property type="component" value="Unassembled WGS sequence"/>
</dbReference>
<evidence type="ECO:0000256" key="1">
    <source>
        <dbReference type="SAM" id="MobiDB-lite"/>
    </source>
</evidence>
<feature type="compositionally biased region" description="Basic and acidic residues" evidence="1">
    <location>
        <begin position="142"/>
        <end position="156"/>
    </location>
</feature>
<organism evidence="2 3">
    <name type="scientific">Striga asiatica</name>
    <name type="common">Asiatic witchweed</name>
    <name type="synonym">Buchnera asiatica</name>
    <dbReference type="NCBI Taxonomy" id="4170"/>
    <lineage>
        <taxon>Eukaryota</taxon>
        <taxon>Viridiplantae</taxon>
        <taxon>Streptophyta</taxon>
        <taxon>Embryophyta</taxon>
        <taxon>Tracheophyta</taxon>
        <taxon>Spermatophyta</taxon>
        <taxon>Magnoliopsida</taxon>
        <taxon>eudicotyledons</taxon>
        <taxon>Gunneridae</taxon>
        <taxon>Pentapetalae</taxon>
        <taxon>asterids</taxon>
        <taxon>lamiids</taxon>
        <taxon>Lamiales</taxon>
        <taxon>Orobanchaceae</taxon>
        <taxon>Buchnereae</taxon>
        <taxon>Striga</taxon>
    </lineage>
</organism>
<dbReference type="EMBL" id="BKCP01005572">
    <property type="protein sequence ID" value="GER38959.1"/>
    <property type="molecule type" value="Genomic_DNA"/>
</dbReference>
<dbReference type="AlphaFoldDB" id="A0A5A7Q1F7"/>